<sequence length="447" mass="48007">MPAVPPNNCFYAGLDLGTSGCRLIVIDGNQAVRAEARVVYPEEPSPPSPLPEVEGGKTALWWDAVQQVMAEIPETIRTTLQGIAVDGTSGTILLADANGNPTTPALMYNDARALEQSRRIAAIAPRDSGAHGATSSLAKLLWLLEHYPDQPHAYVLHQADWIAGKLAGQFGFSDENNCLKLGYDPVKREWPAWVKALVPEHLLPRVLVPGEKIPPAPPFAKGGVREPAAVPIPPFAKGGLGGIFLHAGTTDSIAAFIATGASELGDAVTSLGSSIALKIISDKPVFAPEFGIYSHRLGDKWLAGGASNSGGAVLLQHFSRDDLQRLTPQLQPDKPTGLDYYPLSKPGERFPHADPQWLPRLSPRPADDVQFLQAMLEGMSRIEREGWQRLHELGAPYPRTLRTVGGGSRNPAWMQMRERLIGVPFVPSLHDEAAFGAALLACGAIKS</sequence>
<proteinExistence type="inferred from homology"/>
<evidence type="ECO:0000259" key="5">
    <source>
        <dbReference type="Pfam" id="PF02782"/>
    </source>
</evidence>
<dbReference type="AlphaFoldDB" id="A0A1H4DKB3"/>
<reference evidence="6 7" key="1">
    <citation type="submission" date="2016-10" db="EMBL/GenBank/DDBJ databases">
        <authorList>
            <person name="de Groot N.N."/>
        </authorList>
    </citation>
    <scope>NUCLEOTIDE SEQUENCE [LARGE SCALE GENOMIC DNA]</scope>
    <source>
        <strain evidence="6 7">DSM 21228</strain>
    </source>
</reference>
<evidence type="ECO:0000256" key="3">
    <source>
        <dbReference type="ARBA" id="ARBA00022777"/>
    </source>
</evidence>
<evidence type="ECO:0008006" key="8">
    <source>
        <dbReference type="Google" id="ProtNLM"/>
    </source>
</evidence>
<feature type="domain" description="Carbohydrate kinase FGGY N-terminal" evidence="4">
    <location>
        <begin position="11"/>
        <end position="212"/>
    </location>
</feature>
<dbReference type="GO" id="GO:0005997">
    <property type="term" value="P:xylulose metabolic process"/>
    <property type="evidence" value="ECO:0007669"/>
    <property type="project" value="TreeGrafter"/>
</dbReference>
<protein>
    <recommendedName>
        <fullName evidence="8">Carbohydrate kinase</fullName>
    </recommendedName>
</protein>
<organism evidence="6 7">
    <name type="scientific">Thiothrix caldifontis</name>
    <dbReference type="NCBI Taxonomy" id="525918"/>
    <lineage>
        <taxon>Bacteria</taxon>
        <taxon>Pseudomonadati</taxon>
        <taxon>Pseudomonadota</taxon>
        <taxon>Gammaproteobacteria</taxon>
        <taxon>Thiotrichales</taxon>
        <taxon>Thiotrichaceae</taxon>
        <taxon>Thiothrix</taxon>
    </lineage>
</organism>
<gene>
    <name evidence="6" type="ORF">SAMN05660964_02283</name>
</gene>
<evidence type="ECO:0000259" key="4">
    <source>
        <dbReference type="Pfam" id="PF00370"/>
    </source>
</evidence>
<evidence type="ECO:0000313" key="7">
    <source>
        <dbReference type="Proteomes" id="UP000199397"/>
    </source>
</evidence>
<dbReference type="GO" id="GO:0005829">
    <property type="term" value="C:cytosol"/>
    <property type="evidence" value="ECO:0007669"/>
    <property type="project" value="TreeGrafter"/>
</dbReference>
<dbReference type="SUPFAM" id="SSF53067">
    <property type="entry name" value="Actin-like ATPase domain"/>
    <property type="match status" value="2"/>
</dbReference>
<keyword evidence="7" id="KW-1185">Reference proteome</keyword>
<dbReference type="GO" id="GO:0004856">
    <property type="term" value="F:D-xylulokinase activity"/>
    <property type="evidence" value="ECO:0007669"/>
    <property type="project" value="TreeGrafter"/>
</dbReference>
<feature type="domain" description="Carbohydrate kinase FGGY C-terminal" evidence="5">
    <location>
        <begin position="268"/>
        <end position="443"/>
    </location>
</feature>
<evidence type="ECO:0000313" key="6">
    <source>
        <dbReference type="EMBL" id="SEA73154.1"/>
    </source>
</evidence>
<dbReference type="CDD" id="cd07783">
    <property type="entry name" value="ASKHA_NBD_FGGY_SePSK_AtXK1-like"/>
    <property type="match status" value="1"/>
</dbReference>
<keyword evidence="2" id="KW-0808">Transferase</keyword>
<dbReference type="InterPro" id="IPR043129">
    <property type="entry name" value="ATPase_NBD"/>
</dbReference>
<dbReference type="STRING" id="525918.SAMN05660964_02283"/>
<dbReference type="Pfam" id="PF00370">
    <property type="entry name" value="FGGY_N"/>
    <property type="match status" value="1"/>
</dbReference>
<dbReference type="PANTHER" id="PTHR10196:SF80">
    <property type="entry name" value="D-RIBULOSE KINASE"/>
    <property type="match status" value="1"/>
</dbReference>
<evidence type="ECO:0000256" key="2">
    <source>
        <dbReference type="ARBA" id="ARBA00022679"/>
    </source>
</evidence>
<name>A0A1H4DKB3_9GAMM</name>
<dbReference type="InterPro" id="IPR018485">
    <property type="entry name" value="FGGY_C"/>
</dbReference>
<evidence type="ECO:0000256" key="1">
    <source>
        <dbReference type="ARBA" id="ARBA00009156"/>
    </source>
</evidence>
<accession>A0A1H4DKB3</accession>
<dbReference type="Gene3D" id="3.30.420.40">
    <property type="match status" value="2"/>
</dbReference>
<dbReference type="RefSeq" id="WP_245707007.1">
    <property type="nucleotide sequence ID" value="NZ_FNQP01000012.1"/>
</dbReference>
<dbReference type="InterPro" id="IPR018484">
    <property type="entry name" value="FGGY_N"/>
</dbReference>
<dbReference type="PANTHER" id="PTHR10196">
    <property type="entry name" value="SUGAR KINASE"/>
    <property type="match status" value="1"/>
</dbReference>
<dbReference type="Pfam" id="PF02782">
    <property type="entry name" value="FGGY_C"/>
    <property type="match status" value="1"/>
</dbReference>
<comment type="similarity">
    <text evidence="1">Belongs to the FGGY kinase family.</text>
</comment>
<dbReference type="Proteomes" id="UP000199397">
    <property type="component" value="Unassembled WGS sequence"/>
</dbReference>
<dbReference type="EMBL" id="FNQP01000012">
    <property type="protein sequence ID" value="SEA73154.1"/>
    <property type="molecule type" value="Genomic_DNA"/>
</dbReference>
<dbReference type="GO" id="GO:0019150">
    <property type="term" value="F:D-ribulokinase activity"/>
    <property type="evidence" value="ECO:0007669"/>
    <property type="project" value="TreeGrafter"/>
</dbReference>
<keyword evidence="3" id="KW-0418">Kinase</keyword>